<feature type="compositionally biased region" description="Basic and acidic residues" evidence="1">
    <location>
        <begin position="40"/>
        <end position="50"/>
    </location>
</feature>
<name>A0A941IM37_9ACTN</name>
<dbReference type="PANTHER" id="PTHR21666">
    <property type="entry name" value="PEPTIDASE-RELATED"/>
    <property type="match status" value="1"/>
</dbReference>
<dbReference type="InterPro" id="IPR016047">
    <property type="entry name" value="M23ase_b-sheet_dom"/>
</dbReference>
<organism evidence="3 4">
    <name type="scientific">Actinospica durhamensis</name>
    <dbReference type="NCBI Taxonomy" id="1508375"/>
    <lineage>
        <taxon>Bacteria</taxon>
        <taxon>Bacillati</taxon>
        <taxon>Actinomycetota</taxon>
        <taxon>Actinomycetes</taxon>
        <taxon>Catenulisporales</taxon>
        <taxon>Actinospicaceae</taxon>
        <taxon>Actinospica</taxon>
    </lineage>
</organism>
<proteinExistence type="predicted"/>
<dbReference type="AlphaFoldDB" id="A0A941IM37"/>
<dbReference type="InterPro" id="IPR050570">
    <property type="entry name" value="Cell_wall_metabolism_enzyme"/>
</dbReference>
<dbReference type="Proteomes" id="UP000675781">
    <property type="component" value="Unassembled WGS sequence"/>
</dbReference>
<dbReference type="SUPFAM" id="SSF51261">
    <property type="entry name" value="Duplicated hybrid motif"/>
    <property type="match status" value="1"/>
</dbReference>
<dbReference type="EMBL" id="JAGSOG010000038">
    <property type="protein sequence ID" value="MBR7833715.1"/>
    <property type="molecule type" value="Genomic_DNA"/>
</dbReference>
<accession>A0A941IM37</accession>
<keyword evidence="4" id="KW-1185">Reference proteome</keyword>
<dbReference type="Pfam" id="PF01551">
    <property type="entry name" value="Peptidase_M23"/>
    <property type="match status" value="1"/>
</dbReference>
<sequence>DPASTSDPASVWTWPLAGQSQPTSGAAADPSEPAVLRPFEPPRHRWDSGHRGVDLGGYRGEAVVAAGSGVVLYAGYLVDRPVVVVGHGELRTTYEPVAPDPATVVGERVVRGQRIGTLRSGHCAAAACLHWGLVAGHGHAAVYYDPLLLLGCGAVRLEPLSPSPGR</sequence>
<dbReference type="RefSeq" id="WP_212528236.1">
    <property type="nucleotide sequence ID" value="NZ_JAGSOG010000038.1"/>
</dbReference>
<feature type="non-terminal residue" evidence="3">
    <location>
        <position position="1"/>
    </location>
</feature>
<evidence type="ECO:0000259" key="2">
    <source>
        <dbReference type="Pfam" id="PF01551"/>
    </source>
</evidence>
<dbReference type="InterPro" id="IPR011055">
    <property type="entry name" value="Dup_hybrid_motif"/>
</dbReference>
<reference evidence="3" key="1">
    <citation type="submission" date="2021-04" db="EMBL/GenBank/DDBJ databases">
        <title>Genome based classification of Actinospica acidithermotolerans sp. nov., an actinobacterium isolated from an Indonesian hot spring.</title>
        <authorList>
            <person name="Kusuma A.B."/>
            <person name="Putra K.E."/>
            <person name="Nafisah S."/>
            <person name="Loh J."/>
            <person name="Nouioui I."/>
            <person name="Goodfellow M."/>
        </authorList>
    </citation>
    <scope>NUCLEOTIDE SEQUENCE</scope>
    <source>
        <strain evidence="3">CSCA 57</strain>
    </source>
</reference>
<gene>
    <name evidence="3" type="ORF">KDL01_10595</name>
</gene>
<evidence type="ECO:0000313" key="4">
    <source>
        <dbReference type="Proteomes" id="UP000675781"/>
    </source>
</evidence>
<dbReference type="CDD" id="cd12797">
    <property type="entry name" value="M23_peptidase"/>
    <property type="match status" value="1"/>
</dbReference>
<dbReference type="GO" id="GO:0004222">
    <property type="term" value="F:metalloendopeptidase activity"/>
    <property type="evidence" value="ECO:0007669"/>
    <property type="project" value="TreeGrafter"/>
</dbReference>
<dbReference type="PANTHER" id="PTHR21666:SF270">
    <property type="entry name" value="MUREIN HYDROLASE ACTIVATOR ENVC"/>
    <property type="match status" value="1"/>
</dbReference>
<comment type="caution">
    <text evidence="3">The sequence shown here is derived from an EMBL/GenBank/DDBJ whole genome shotgun (WGS) entry which is preliminary data.</text>
</comment>
<feature type="domain" description="M23ase beta-sheet core" evidence="2">
    <location>
        <begin position="49"/>
        <end position="134"/>
    </location>
</feature>
<protein>
    <submittedName>
        <fullName evidence="3">M23 family metallopeptidase</fullName>
    </submittedName>
</protein>
<evidence type="ECO:0000256" key="1">
    <source>
        <dbReference type="SAM" id="MobiDB-lite"/>
    </source>
</evidence>
<evidence type="ECO:0000313" key="3">
    <source>
        <dbReference type="EMBL" id="MBR7833715.1"/>
    </source>
</evidence>
<dbReference type="Gene3D" id="2.70.70.10">
    <property type="entry name" value="Glucose Permease (Domain IIA)"/>
    <property type="match status" value="1"/>
</dbReference>
<feature type="region of interest" description="Disordered" evidence="1">
    <location>
        <begin position="1"/>
        <end position="50"/>
    </location>
</feature>